<accession>A0ABN9Y239</accession>
<protein>
    <recommendedName>
        <fullName evidence="4">BAG domain-containing protein</fullName>
    </recommendedName>
</protein>
<feature type="non-terminal residue" evidence="2">
    <location>
        <position position="205"/>
    </location>
</feature>
<evidence type="ECO:0000313" key="3">
    <source>
        <dbReference type="Proteomes" id="UP001189429"/>
    </source>
</evidence>
<evidence type="ECO:0000313" key="2">
    <source>
        <dbReference type="EMBL" id="CAK0906515.1"/>
    </source>
</evidence>
<feature type="region of interest" description="Disordered" evidence="1">
    <location>
        <begin position="176"/>
        <end position="205"/>
    </location>
</feature>
<gene>
    <name evidence="2" type="ORF">PCOR1329_LOCUS81802</name>
</gene>
<comment type="caution">
    <text evidence="2">The sequence shown here is derived from an EMBL/GenBank/DDBJ whole genome shotgun (WGS) entry which is preliminary data.</text>
</comment>
<feature type="compositionally biased region" description="Low complexity" evidence="1">
    <location>
        <begin position="178"/>
        <end position="189"/>
    </location>
</feature>
<dbReference type="Proteomes" id="UP001189429">
    <property type="component" value="Unassembled WGS sequence"/>
</dbReference>
<keyword evidence="3" id="KW-1185">Reference proteome</keyword>
<sequence>MLSAGAARTDSALGELERLRAALAEVAGLGYTAASREKALHAFDAMHKALMRLCTEDGLKFDSDLESIEPKRDILAFLADVTRTKPSLRSRVAAVERRLLALHGWREAAPVGASEPAPPPCGAALWPLAAASVEVPAVASAASTPVAAAAQCDDAAVPAASPQALVDPWAVPAGPWTAPADLRAAPADPWSKASASSSPVRRRQA</sequence>
<dbReference type="EMBL" id="CAUYUJ010021704">
    <property type="protein sequence ID" value="CAK0906515.1"/>
    <property type="molecule type" value="Genomic_DNA"/>
</dbReference>
<reference evidence="2" key="1">
    <citation type="submission" date="2023-10" db="EMBL/GenBank/DDBJ databases">
        <authorList>
            <person name="Chen Y."/>
            <person name="Shah S."/>
            <person name="Dougan E. K."/>
            <person name="Thang M."/>
            <person name="Chan C."/>
        </authorList>
    </citation>
    <scope>NUCLEOTIDE SEQUENCE [LARGE SCALE GENOMIC DNA]</scope>
</reference>
<organism evidence="2 3">
    <name type="scientific">Prorocentrum cordatum</name>
    <dbReference type="NCBI Taxonomy" id="2364126"/>
    <lineage>
        <taxon>Eukaryota</taxon>
        <taxon>Sar</taxon>
        <taxon>Alveolata</taxon>
        <taxon>Dinophyceae</taxon>
        <taxon>Prorocentrales</taxon>
        <taxon>Prorocentraceae</taxon>
        <taxon>Prorocentrum</taxon>
    </lineage>
</organism>
<evidence type="ECO:0008006" key="4">
    <source>
        <dbReference type="Google" id="ProtNLM"/>
    </source>
</evidence>
<proteinExistence type="predicted"/>
<evidence type="ECO:0000256" key="1">
    <source>
        <dbReference type="SAM" id="MobiDB-lite"/>
    </source>
</evidence>
<name>A0ABN9Y239_9DINO</name>